<dbReference type="PANTHER" id="PTHR34322">
    <property type="entry name" value="TRANSPOSASE, Y1_TNP DOMAIN-CONTAINING"/>
    <property type="match status" value="1"/>
</dbReference>
<keyword evidence="3" id="KW-1185">Reference proteome</keyword>
<dbReference type="GO" id="GO:0006313">
    <property type="term" value="P:DNA transposition"/>
    <property type="evidence" value="ECO:0007669"/>
    <property type="project" value="InterPro"/>
</dbReference>
<dbReference type="PROSITE" id="PS51257">
    <property type="entry name" value="PROKAR_LIPOPROTEIN"/>
    <property type="match status" value="1"/>
</dbReference>
<dbReference type="EMBL" id="CP036426">
    <property type="protein sequence ID" value="QDV38862.1"/>
    <property type="molecule type" value="Genomic_DNA"/>
</dbReference>
<dbReference type="Proteomes" id="UP000317835">
    <property type="component" value="Chromosome"/>
</dbReference>
<evidence type="ECO:0000313" key="2">
    <source>
        <dbReference type="EMBL" id="QDV38862.1"/>
    </source>
</evidence>
<dbReference type="InterPro" id="IPR002686">
    <property type="entry name" value="Transposase_17"/>
</dbReference>
<dbReference type="GO" id="GO:0004803">
    <property type="term" value="F:transposase activity"/>
    <property type="evidence" value="ECO:0007669"/>
    <property type="project" value="InterPro"/>
</dbReference>
<reference evidence="2 3" key="1">
    <citation type="submission" date="2019-02" db="EMBL/GenBank/DDBJ databases">
        <title>Deep-cultivation of Planctomycetes and their phenomic and genomic characterization uncovers novel biology.</title>
        <authorList>
            <person name="Wiegand S."/>
            <person name="Jogler M."/>
            <person name="Boedeker C."/>
            <person name="Pinto D."/>
            <person name="Vollmers J."/>
            <person name="Rivas-Marin E."/>
            <person name="Kohn T."/>
            <person name="Peeters S.H."/>
            <person name="Heuer A."/>
            <person name="Rast P."/>
            <person name="Oberbeckmann S."/>
            <person name="Bunk B."/>
            <person name="Jeske O."/>
            <person name="Meyerdierks A."/>
            <person name="Storesund J.E."/>
            <person name="Kallscheuer N."/>
            <person name="Luecker S."/>
            <person name="Lage O.M."/>
            <person name="Pohl T."/>
            <person name="Merkel B.J."/>
            <person name="Hornburger P."/>
            <person name="Mueller R.-W."/>
            <person name="Bruemmer F."/>
            <person name="Labrenz M."/>
            <person name="Spormann A.M."/>
            <person name="Op den Camp H."/>
            <person name="Overmann J."/>
            <person name="Amann R."/>
            <person name="Jetten M.S.M."/>
            <person name="Mascher T."/>
            <person name="Medema M.H."/>
            <person name="Devos D.P."/>
            <person name="Kaster A.-K."/>
            <person name="Ovreas L."/>
            <person name="Rohde M."/>
            <person name="Galperin M.Y."/>
            <person name="Jogler C."/>
        </authorList>
    </citation>
    <scope>NUCLEOTIDE SEQUENCE [LARGE SCALE GENOMIC DNA]</scope>
    <source>
        <strain evidence="2 3">ElP</strain>
    </source>
</reference>
<proteinExistence type="predicted"/>
<dbReference type="PANTHER" id="PTHR34322:SF2">
    <property type="entry name" value="TRANSPOSASE IS200-LIKE DOMAIN-CONTAINING PROTEIN"/>
    <property type="match status" value="1"/>
</dbReference>
<dbReference type="AlphaFoldDB" id="A0A518HDD0"/>
<dbReference type="RefSeq" id="WP_145277691.1">
    <property type="nucleotide sequence ID" value="NZ_CP036426.1"/>
</dbReference>
<dbReference type="OrthoDB" id="9794403at2"/>
<feature type="domain" description="Transposase IS200-like" evidence="1">
    <location>
        <begin position="16"/>
        <end position="151"/>
    </location>
</feature>
<name>A0A518HDD0_9BACT</name>
<protein>
    <submittedName>
        <fullName evidence="2">Transposase IS200 like protein</fullName>
    </submittedName>
</protein>
<dbReference type="Gene3D" id="3.30.70.1290">
    <property type="entry name" value="Transposase IS200-like"/>
    <property type="match status" value="1"/>
</dbReference>
<organism evidence="2 3">
    <name type="scientific">Tautonia plasticadhaerens</name>
    <dbReference type="NCBI Taxonomy" id="2527974"/>
    <lineage>
        <taxon>Bacteria</taxon>
        <taxon>Pseudomonadati</taxon>
        <taxon>Planctomycetota</taxon>
        <taxon>Planctomycetia</taxon>
        <taxon>Isosphaerales</taxon>
        <taxon>Isosphaeraceae</taxon>
        <taxon>Tautonia</taxon>
    </lineage>
</organism>
<dbReference type="SUPFAM" id="SSF143422">
    <property type="entry name" value="Transposase IS200-like"/>
    <property type="match status" value="1"/>
</dbReference>
<dbReference type="NCBIfam" id="NF047646">
    <property type="entry name" value="REP_Tyr_transpos"/>
    <property type="match status" value="1"/>
</dbReference>
<dbReference type="SMART" id="SM01321">
    <property type="entry name" value="Y1_Tnp"/>
    <property type="match status" value="1"/>
</dbReference>
<sequence length="192" mass="22580">MSRTPIHRKRCRRDDEPGHAHALTFSCSRRLPLLSRDRTRRWLVEAIEEARSRACFDLWAYVIMPEHAHLLLWPGEPTDRVSEILWRIKRPVGRRAIAFLEREAPDWLTRLTVMHGDGTSERRFWQAGGGYDRNLVDPKTALRVVESIHRNPVRRGLVGRPEDWEWSSARWYAGFRPVPLEIDPTLPRVHDP</sequence>
<evidence type="ECO:0000313" key="3">
    <source>
        <dbReference type="Proteomes" id="UP000317835"/>
    </source>
</evidence>
<gene>
    <name evidence="2" type="ORF">ElP_68210</name>
</gene>
<accession>A0A518HDD0</accession>
<evidence type="ECO:0000259" key="1">
    <source>
        <dbReference type="SMART" id="SM01321"/>
    </source>
</evidence>
<dbReference type="GO" id="GO:0003677">
    <property type="term" value="F:DNA binding"/>
    <property type="evidence" value="ECO:0007669"/>
    <property type="project" value="InterPro"/>
</dbReference>
<dbReference type="InterPro" id="IPR036515">
    <property type="entry name" value="Transposase_17_sf"/>
</dbReference>
<dbReference type="KEGG" id="tpla:ElP_68210"/>